<sequence length="285" mass="32739">MTLTLLTISVFVILNLIIGTTISMVQQKIDLVVYFTESTTEEEITSLQKQVEELPEVASVDYIDKDEALEKWRQRPIKEELKEIATEKDNPLPRSLEVKVKDLEKLGQVATYFETDEVKPLVRKTSLHENQATIQRLLNMTNFLRKMGLIFSGFFILVSILVIFNTIRLAIYSRRDEIEIMKLVGATDAAVRWPFVVEGMFYGFLGTVLSTLFLFLGFKFLSPMVNRYLGDVMTEWGGSLLSYFVAHLWQIILLQLVVGFFNLHYPSKLTIIFASNNKYLSTAKK</sequence>
<dbReference type="PIRSF" id="PIRSF003097">
    <property type="entry name" value="FtsX"/>
    <property type="match status" value="1"/>
</dbReference>
<dbReference type="Pfam" id="PF18075">
    <property type="entry name" value="FtsX_ECD"/>
    <property type="match status" value="1"/>
</dbReference>
<keyword evidence="5" id="KW-0132">Cell division</keyword>
<dbReference type="GO" id="GO:0032153">
    <property type="term" value="C:cell division site"/>
    <property type="evidence" value="ECO:0007669"/>
    <property type="project" value="TreeGrafter"/>
</dbReference>
<name>X0YPN4_9ZZZZ</name>
<dbReference type="InterPro" id="IPR040690">
    <property type="entry name" value="FtsX_ECD"/>
</dbReference>
<dbReference type="PANTHER" id="PTHR47755:SF1">
    <property type="entry name" value="CELL DIVISION PROTEIN FTSX"/>
    <property type="match status" value="1"/>
</dbReference>
<protein>
    <recommendedName>
        <fullName evidence="3">Cell division protein FtsX</fullName>
    </recommendedName>
</protein>
<feature type="transmembrane region" description="Helical" evidence="10">
    <location>
        <begin position="149"/>
        <end position="171"/>
    </location>
</feature>
<evidence type="ECO:0000256" key="10">
    <source>
        <dbReference type="SAM" id="Phobius"/>
    </source>
</evidence>
<feature type="transmembrane region" description="Helical" evidence="10">
    <location>
        <begin position="241"/>
        <end position="263"/>
    </location>
</feature>
<evidence type="ECO:0000259" key="11">
    <source>
        <dbReference type="Pfam" id="PF02687"/>
    </source>
</evidence>
<evidence type="ECO:0000313" key="13">
    <source>
        <dbReference type="EMBL" id="GAG58185.1"/>
    </source>
</evidence>
<accession>X0YPN4</accession>
<evidence type="ECO:0000256" key="6">
    <source>
        <dbReference type="ARBA" id="ARBA00022692"/>
    </source>
</evidence>
<keyword evidence="4" id="KW-1003">Cell membrane</keyword>
<evidence type="ECO:0000256" key="5">
    <source>
        <dbReference type="ARBA" id="ARBA00022618"/>
    </source>
</evidence>
<keyword evidence="6 10" id="KW-0812">Transmembrane</keyword>
<dbReference type="AlphaFoldDB" id="X0YPN4"/>
<evidence type="ECO:0000256" key="8">
    <source>
        <dbReference type="ARBA" id="ARBA00023136"/>
    </source>
</evidence>
<dbReference type="Gene3D" id="3.30.70.3040">
    <property type="match status" value="1"/>
</dbReference>
<proteinExistence type="inferred from homology"/>
<feature type="domain" description="FtsX extracellular" evidence="12">
    <location>
        <begin position="31"/>
        <end position="115"/>
    </location>
</feature>
<reference evidence="13" key="1">
    <citation type="journal article" date="2014" name="Front. Microbiol.">
        <title>High frequency of phylogenetically diverse reductive dehalogenase-homologous genes in deep subseafloor sedimentary metagenomes.</title>
        <authorList>
            <person name="Kawai M."/>
            <person name="Futagami T."/>
            <person name="Toyoda A."/>
            <person name="Takaki Y."/>
            <person name="Nishi S."/>
            <person name="Hori S."/>
            <person name="Arai W."/>
            <person name="Tsubouchi T."/>
            <person name="Morono Y."/>
            <person name="Uchiyama I."/>
            <person name="Ito T."/>
            <person name="Fujiyama A."/>
            <person name="Inagaki F."/>
            <person name="Takami H."/>
        </authorList>
    </citation>
    <scope>NUCLEOTIDE SEQUENCE</scope>
    <source>
        <strain evidence="13">Expedition CK06-06</strain>
    </source>
</reference>
<comment type="similarity">
    <text evidence="2">Belongs to the ABC-4 integral membrane protein family. FtsX subfamily.</text>
</comment>
<evidence type="ECO:0000256" key="1">
    <source>
        <dbReference type="ARBA" id="ARBA00004651"/>
    </source>
</evidence>
<gene>
    <name evidence="13" type="ORF">S01H4_16968</name>
</gene>
<comment type="subcellular location">
    <subcellularLocation>
        <location evidence="1">Cell membrane</location>
        <topology evidence="1">Multi-pass membrane protein</topology>
    </subcellularLocation>
</comment>
<dbReference type="InterPro" id="IPR003838">
    <property type="entry name" value="ABC3_permease_C"/>
</dbReference>
<dbReference type="PANTHER" id="PTHR47755">
    <property type="entry name" value="CELL DIVISION PROTEIN FTSX"/>
    <property type="match status" value="1"/>
</dbReference>
<keyword evidence="8 10" id="KW-0472">Membrane</keyword>
<feature type="transmembrane region" description="Helical" evidence="10">
    <location>
        <begin position="201"/>
        <end position="221"/>
    </location>
</feature>
<dbReference type="InterPro" id="IPR004513">
    <property type="entry name" value="FtsX"/>
</dbReference>
<evidence type="ECO:0000256" key="9">
    <source>
        <dbReference type="ARBA" id="ARBA00023306"/>
    </source>
</evidence>
<feature type="domain" description="ABC3 transporter permease C-terminal" evidence="11">
    <location>
        <begin position="150"/>
        <end position="261"/>
    </location>
</feature>
<keyword evidence="9" id="KW-0131">Cell cycle</keyword>
<organism evidence="13">
    <name type="scientific">marine sediment metagenome</name>
    <dbReference type="NCBI Taxonomy" id="412755"/>
    <lineage>
        <taxon>unclassified sequences</taxon>
        <taxon>metagenomes</taxon>
        <taxon>ecological metagenomes</taxon>
    </lineage>
</organism>
<evidence type="ECO:0000256" key="7">
    <source>
        <dbReference type="ARBA" id="ARBA00022989"/>
    </source>
</evidence>
<evidence type="ECO:0000259" key="12">
    <source>
        <dbReference type="Pfam" id="PF18075"/>
    </source>
</evidence>
<dbReference type="EMBL" id="BART01007456">
    <property type="protein sequence ID" value="GAG58185.1"/>
    <property type="molecule type" value="Genomic_DNA"/>
</dbReference>
<evidence type="ECO:0000256" key="2">
    <source>
        <dbReference type="ARBA" id="ARBA00007379"/>
    </source>
</evidence>
<evidence type="ECO:0000256" key="4">
    <source>
        <dbReference type="ARBA" id="ARBA00022475"/>
    </source>
</evidence>
<dbReference type="GO" id="GO:0051301">
    <property type="term" value="P:cell division"/>
    <property type="evidence" value="ECO:0007669"/>
    <property type="project" value="UniProtKB-KW"/>
</dbReference>
<keyword evidence="7 10" id="KW-1133">Transmembrane helix</keyword>
<evidence type="ECO:0000256" key="3">
    <source>
        <dbReference type="ARBA" id="ARBA00021907"/>
    </source>
</evidence>
<dbReference type="GO" id="GO:0005886">
    <property type="term" value="C:plasma membrane"/>
    <property type="evidence" value="ECO:0007669"/>
    <property type="project" value="UniProtKB-SubCell"/>
</dbReference>
<dbReference type="Pfam" id="PF02687">
    <property type="entry name" value="FtsX"/>
    <property type="match status" value="1"/>
</dbReference>
<comment type="caution">
    <text evidence="13">The sequence shown here is derived from an EMBL/GenBank/DDBJ whole genome shotgun (WGS) entry which is preliminary data.</text>
</comment>